<evidence type="ECO:0000313" key="1">
    <source>
        <dbReference type="EMBL" id="QDU78980.1"/>
    </source>
</evidence>
<keyword evidence="2" id="KW-1185">Reference proteome</keyword>
<name>A0A518CIE6_9PLAN</name>
<protein>
    <submittedName>
        <fullName evidence="1">Uncharacterized protein</fullName>
    </submittedName>
</protein>
<reference evidence="1 2" key="1">
    <citation type="submission" date="2019-02" db="EMBL/GenBank/DDBJ databases">
        <title>Deep-cultivation of Planctomycetes and their phenomic and genomic characterization uncovers novel biology.</title>
        <authorList>
            <person name="Wiegand S."/>
            <person name="Jogler M."/>
            <person name="Boedeker C."/>
            <person name="Pinto D."/>
            <person name="Vollmers J."/>
            <person name="Rivas-Marin E."/>
            <person name="Kohn T."/>
            <person name="Peeters S.H."/>
            <person name="Heuer A."/>
            <person name="Rast P."/>
            <person name="Oberbeckmann S."/>
            <person name="Bunk B."/>
            <person name="Jeske O."/>
            <person name="Meyerdierks A."/>
            <person name="Storesund J.E."/>
            <person name="Kallscheuer N."/>
            <person name="Luecker S."/>
            <person name="Lage O.M."/>
            <person name="Pohl T."/>
            <person name="Merkel B.J."/>
            <person name="Hornburger P."/>
            <person name="Mueller R.-W."/>
            <person name="Bruemmer F."/>
            <person name="Labrenz M."/>
            <person name="Spormann A.M."/>
            <person name="Op den Camp H."/>
            <person name="Overmann J."/>
            <person name="Amann R."/>
            <person name="Jetten M.S.M."/>
            <person name="Mascher T."/>
            <person name="Medema M.H."/>
            <person name="Devos D.P."/>
            <person name="Kaster A.-K."/>
            <person name="Ovreas L."/>
            <person name="Rohde M."/>
            <person name="Galperin M.Y."/>
            <person name="Jogler C."/>
        </authorList>
    </citation>
    <scope>NUCLEOTIDE SEQUENCE [LARGE SCALE GENOMIC DNA]</scope>
    <source>
        <strain evidence="1 2">Pla110</strain>
    </source>
</reference>
<proteinExistence type="predicted"/>
<sequence length="141" mass="16405">MKFEVHRTQIFKSIEQYRRKQIPEQRRELAEDVARETLRETVEFNPVETGRTRAAWLVSLLRLGGESPVGWSSGRGDSFALQEGRAAGSLQEVESKNRSELRVRNGVEYINYLEYGTRNRTPAAMVRRALQRVVQKLRRRS</sequence>
<dbReference type="AlphaFoldDB" id="A0A518CIE6"/>
<dbReference type="RefSeq" id="WP_144993189.1">
    <property type="nucleotide sequence ID" value="NZ_CP036281.1"/>
</dbReference>
<dbReference type="KEGG" id="plon:Pla110_06840"/>
<accession>A0A518CIE6</accession>
<dbReference type="EMBL" id="CP036281">
    <property type="protein sequence ID" value="QDU78980.1"/>
    <property type="molecule type" value="Genomic_DNA"/>
</dbReference>
<gene>
    <name evidence="1" type="ORF">Pla110_06840</name>
</gene>
<dbReference type="Proteomes" id="UP000317178">
    <property type="component" value="Chromosome"/>
</dbReference>
<evidence type="ECO:0000313" key="2">
    <source>
        <dbReference type="Proteomes" id="UP000317178"/>
    </source>
</evidence>
<organism evidence="1 2">
    <name type="scientific">Polystyrenella longa</name>
    <dbReference type="NCBI Taxonomy" id="2528007"/>
    <lineage>
        <taxon>Bacteria</taxon>
        <taxon>Pseudomonadati</taxon>
        <taxon>Planctomycetota</taxon>
        <taxon>Planctomycetia</taxon>
        <taxon>Planctomycetales</taxon>
        <taxon>Planctomycetaceae</taxon>
        <taxon>Polystyrenella</taxon>
    </lineage>
</organism>
<dbReference type="OrthoDB" id="290714at2"/>